<dbReference type="Pfam" id="PF00544">
    <property type="entry name" value="Pectate_lyase_4"/>
    <property type="match status" value="1"/>
</dbReference>
<keyword evidence="4" id="KW-0119">Carbohydrate metabolism</keyword>
<dbReference type="InterPro" id="IPR012334">
    <property type="entry name" value="Pectin_lyas_fold"/>
</dbReference>
<dbReference type="Pfam" id="PF12697">
    <property type="entry name" value="Abhydrolase_6"/>
    <property type="match status" value="1"/>
</dbReference>
<accession>A0AAN5Z9F8</accession>
<dbReference type="InterPro" id="IPR029058">
    <property type="entry name" value="AB_hydrolase_fold"/>
</dbReference>
<reference evidence="7 8" key="1">
    <citation type="submission" date="2020-02" db="EMBL/GenBank/DDBJ databases">
        <title>Identification and distribution of gene clusters putatively required for synthesis of sphingolipid metabolism inhibitors in phylogenetically diverse species of the filamentous fungus Fusarium.</title>
        <authorList>
            <person name="Kim H.-S."/>
            <person name="Busman M."/>
            <person name="Brown D.W."/>
            <person name="Divon H."/>
            <person name="Uhlig S."/>
            <person name="Proctor R.H."/>
        </authorList>
    </citation>
    <scope>NUCLEOTIDE SEQUENCE [LARGE SCALE GENOMIC DNA]</scope>
    <source>
        <strain evidence="7 8">NRRL 2903</strain>
    </source>
</reference>
<dbReference type="Gene3D" id="2.160.20.10">
    <property type="entry name" value="Single-stranded right-handed beta-helix, Pectin lyase-like"/>
    <property type="match status" value="1"/>
</dbReference>
<keyword evidence="3 4" id="KW-0456">Lyase</keyword>
<evidence type="ECO:0000313" key="7">
    <source>
        <dbReference type="EMBL" id="KAF5236260.1"/>
    </source>
</evidence>
<dbReference type="SMART" id="SM00656">
    <property type="entry name" value="Amb_all"/>
    <property type="match status" value="1"/>
</dbReference>
<dbReference type="AlphaFoldDB" id="A0AAN5Z9F8"/>
<dbReference type="InterPro" id="IPR000639">
    <property type="entry name" value="Epox_hydrolase-like"/>
</dbReference>
<dbReference type="Proteomes" id="UP000537989">
    <property type="component" value="Unassembled WGS sequence"/>
</dbReference>
<evidence type="ECO:0000259" key="6">
    <source>
        <dbReference type="SMART" id="SM00656"/>
    </source>
</evidence>
<dbReference type="InterPro" id="IPR045032">
    <property type="entry name" value="PEL"/>
</dbReference>
<comment type="similarity">
    <text evidence="1 4">Belongs to the polysaccharide lyase 1 family.</text>
</comment>
<evidence type="ECO:0000256" key="1">
    <source>
        <dbReference type="ARBA" id="ARBA00010980"/>
    </source>
</evidence>
<name>A0AAN5Z9F8_FUSAU</name>
<sequence length="568" mass="59915">MRLLNLVFFSGIVTAAPGTTLHARAAANDPCNIGYCTQNGGTTGGGSATQVTVKTLGELTTAANAAGPAVIFVQGSISGAAKVQVGSDKTIIGKTGSSLTGIGLTINGKKNVIIRNMKISKVEATYGDAITIQKSTNVWVDHCDLSAVRGDDKDFYDGLVDLSHAADWVTISHTYLHDHSKGSLVGHSDKNAAEDVGTLHVTYANNHFNNVRSRGPLLRFGTAHIFNGYYDTMDTGLNSRMNAQALIQSSVFANVGKKAIFSESSSEVGYVVAEDVVLNGESQNTAPKGTLSTTMTVTFIETDGGKLAVDISGEGPLVICSPAMGDFRDAYDPLATELRKAGYRVAMVDLRGHGDSSTTFNRYGDEATASDLITLIDAYGGGPAVLVGASLSGAAATIAAGTQPHKVAGLILIGAFLRPGTGKLVASLFRLSMNQPTGPIIWKSYAPKLWPGLGDKTQERVDRSIKMLTGPGRWKAFHATLSTDHAVVEPFLSKVKAPVLAVYGDADPDWSDPAEEARWVASNFKDSEVIMVKGAGHAPQLEKPAEVTPAVLRFLNRIQNEGAFNRSS</sequence>
<keyword evidence="2 5" id="KW-0732">Signal</keyword>
<dbReference type="InterPro" id="IPR000073">
    <property type="entry name" value="AB_hydrolase_1"/>
</dbReference>
<dbReference type="PANTHER" id="PTHR31683">
    <property type="entry name" value="PECTATE LYASE 18-RELATED"/>
    <property type="match status" value="1"/>
</dbReference>
<dbReference type="EMBL" id="JAAMOD010000182">
    <property type="protein sequence ID" value="KAF5236260.1"/>
    <property type="molecule type" value="Genomic_DNA"/>
</dbReference>
<evidence type="ECO:0000256" key="2">
    <source>
        <dbReference type="ARBA" id="ARBA00022729"/>
    </source>
</evidence>
<evidence type="ECO:0000256" key="5">
    <source>
        <dbReference type="SAM" id="SignalP"/>
    </source>
</evidence>
<organism evidence="7 8">
    <name type="scientific">Fusarium austroamericanum</name>
    <dbReference type="NCBI Taxonomy" id="282268"/>
    <lineage>
        <taxon>Eukaryota</taxon>
        <taxon>Fungi</taxon>
        <taxon>Dikarya</taxon>
        <taxon>Ascomycota</taxon>
        <taxon>Pezizomycotina</taxon>
        <taxon>Sordariomycetes</taxon>
        <taxon>Hypocreomycetidae</taxon>
        <taxon>Hypocreales</taxon>
        <taxon>Nectriaceae</taxon>
        <taxon>Fusarium</taxon>
    </lineage>
</organism>
<comment type="caution">
    <text evidence="7">The sequence shown here is derived from an EMBL/GenBank/DDBJ whole genome shotgun (WGS) entry which is preliminary data.</text>
</comment>
<keyword evidence="8" id="KW-1185">Reference proteome</keyword>
<dbReference type="PANTHER" id="PTHR31683:SF18">
    <property type="entry name" value="PECTATE LYASE 21-RELATED"/>
    <property type="match status" value="1"/>
</dbReference>
<feature type="signal peptide" evidence="5">
    <location>
        <begin position="1"/>
        <end position="15"/>
    </location>
</feature>
<dbReference type="SUPFAM" id="SSF53474">
    <property type="entry name" value="alpha/beta-Hydrolases"/>
    <property type="match status" value="1"/>
</dbReference>
<keyword evidence="4" id="KW-0624">Polysaccharide degradation</keyword>
<dbReference type="PRINTS" id="PR00412">
    <property type="entry name" value="EPOXHYDRLASE"/>
</dbReference>
<dbReference type="InterPro" id="IPR002022">
    <property type="entry name" value="Pec_lyase"/>
</dbReference>
<comment type="subcellular location">
    <subcellularLocation>
        <location evidence="4">Secreted</location>
    </subcellularLocation>
</comment>
<evidence type="ECO:0000256" key="3">
    <source>
        <dbReference type="ARBA" id="ARBA00023239"/>
    </source>
</evidence>
<evidence type="ECO:0000256" key="4">
    <source>
        <dbReference type="RuleBase" id="RU361173"/>
    </source>
</evidence>
<dbReference type="Gene3D" id="3.40.50.1820">
    <property type="entry name" value="alpha/beta hydrolase"/>
    <property type="match status" value="1"/>
</dbReference>
<proteinExistence type="inferred from homology"/>
<evidence type="ECO:0000313" key="8">
    <source>
        <dbReference type="Proteomes" id="UP000537989"/>
    </source>
</evidence>
<feature type="domain" description="Pectate lyase" evidence="6">
    <location>
        <begin position="46"/>
        <end position="258"/>
    </location>
</feature>
<dbReference type="GO" id="GO:0005576">
    <property type="term" value="C:extracellular region"/>
    <property type="evidence" value="ECO:0007669"/>
    <property type="project" value="UniProtKB-SubCell"/>
</dbReference>
<dbReference type="SUPFAM" id="SSF51126">
    <property type="entry name" value="Pectin lyase-like"/>
    <property type="match status" value="1"/>
</dbReference>
<protein>
    <recommendedName>
        <fullName evidence="6">Pectate lyase domain-containing protein</fullName>
    </recommendedName>
</protein>
<feature type="chain" id="PRO_5042943706" description="Pectate lyase domain-containing protein" evidence="5">
    <location>
        <begin position="16"/>
        <end position="568"/>
    </location>
</feature>
<dbReference type="GO" id="GO:0030570">
    <property type="term" value="F:pectate lyase activity"/>
    <property type="evidence" value="ECO:0007669"/>
    <property type="project" value="InterPro"/>
</dbReference>
<gene>
    <name evidence="7" type="ORF">FAUST_6608</name>
</gene>
<keyword evidence="4" id="KW-0964">Secreted</keyword>
<dbReference type="InterPro" id="IPR011050">
    <property type="entry name" value="Pectin_lyase_fold/virulence"/>
</dbReference>
<dbReference type="GO" id="GO:0000272">
    <property type="term" value="P:polysaccharide catabolic process"/>
    <property type="evidence" value="ECO:0007669"/>
    <property type="project" value="UniProtKB-KW"/>
</dbReference>